<dbReference type="EMBL" id="JACTVJ010000001">
    <property type="protein sequence ID" value="MBC9711325.1"/>
    <property type="molecule type" value="Genomic_DNA"/>
</dbReference>
<proteinExistence type="predicted"/>
<sequence>MDSLRASVRRVLDRLASSDMARSRALSVTVHEAMSCCAYAPRTEELETWEAWITAMQVGSALFDAATTTDATVLARIGIGGKVTELPATGPTSYTHVGNWLTAVYLATICREDDRLDRLMSVPISFLRESGEGAVFDEYTYAWAEALQHYWHRRGDEMWRTLTEAIKGVSPDVAQHPDKESLLKIHYPVLELFQLYNRGETEQFNSSLAEFLNWHKQYWSADEARSSDADGLVALAPLAIVCMAYDNDFPITVESDYLPTALLQFKWAGEVDA</sequence>
<dbReference type="Proteomes" id="UP000642284">
    <property type="component" value="Unassembled WGS sequence"/>
</dbReference>
<evidence type="ECO:0000313" key="1">
    <source>
        <dbReference type="EMBL" id="MBC9711325.1"/>
    </source>
</evidence>
<accession>A0ABR7S994</accession>
<reference evidence="1 2" key="1">
    <citation type="submission" date="2020-08" db="EMBL/GenBank/DDBJ databases">
        <title>Genemic of Streptomyces polyaspartic.</title>
        <authorList>
            <person name="Liu W."/>
        </authorList>
    </citation>
    <scope>NUCLEOTIDE SEQUENCE [LARGE SCALE GENOMIC DNA]</scope>
    <source>
        <strain evidence="1 2">TRM66268-LWL</strain>
    </source>
</reference>
<name>A0ABR7S994_9ACTN</name>
<organism evidence="1 2">
    <name type="scientific">Streptomyces polyasparticus</name>
    <dbReference type="NCBI Taxonomy" id="2767826"/>
    <lineage>
        <taxon>Bacteria</taxon>
        <taxon>Bacillati</taxon>
        <taxon>Actinomycetota</taxon>
        <taxon>Actinomycetes</taxon>
        <taxon>Kitasatosporales</taxon>
        <taxon>Streptomycetaceae</taxon>
        <taxon>Streptomyces</taxon>
    </lineage>
</organism>
<keyword evidence="2" id="KW-1185">Reference proteome</keyword>
<dbReference type="Pfam" id="PF15575">
    <property type="entry name" value="Imm49"/>
    <property type="match status" value="1"/>
</dbReference>
<gene>
    <name evidence="1" type="ORF">H9Y04_01910</name>
</gene>
<dbReference type="InterPro" id="IPR029074">
    <property type="entry name" value="Imm49"/>
</dbReference>
<comment type="caution">
    <text evidence="1">The sequence shown here is derived from an EMBL/GenBank/DDBJ whole genome shotgun (WGS) entry which is preliminary data.</text>
</comment>
<evidence type="ECO:0000313" key="2">
    <source>
        <dbReference type="Proteomes" id="UP000642284"/>
    </source>
</evidence>
<protein>
    <submittedName>
        <fullName evidence="1">Immunity 49 family protein</fullName>
    </submittedName>
</protein>